<protein>
    <recommendedName>
        <fullName evidence="4">DDE-1 domain-containing protein</fullName>
    </recommendedName>
</protein>
<evidence type="ECO:0000256" key="1">
    <source>
        <dbReference type="SAM" id="Phobius"/>
    </source>
</evidence>
<keyword evidence="1" id="KW-0812">Transmembrane</keyword>
<keyword evidence="1" id="KW-1133">Transmembrane helix</keyword>
<reference evidence="2" key="1">
    <citation type="journal article" date="2021" name="G3 (Bethesda)">
        <title>Genome and transcriptome analysis of the beet armyworm Spodoptera exigua reveals targets for pest control. .</title>
        <authorList>
            <person name="Simon S."/>
            <person name="Breeschoten T."/>
            <person name="Jansen H.J."/>
            <person name="Dirks R.P."/>
            <person name="Schranz M.E."/>
            <person name="Ros V.I.D."/>
        </authorList>
    </citation>
    <scope>NUCLEOTIDE SEQUENCE</scope>
    <source>
        <strain evidence="2">TB_SE_WUR_2020</strain>
    </source>
</reference>
<feature type="transmembrane region" description="Helical" evidence="1">
    <location>
        <begin position="49"/>
        <end position="71"/>
    </location>
</feature>
<evidence type="ECO:0000313" key="3">
    <source>
        <dbReference type="Proteomes" id="UP000814243"/>
    </source>
</evidence>
<evidence type="ECO:0000313" key="2">
    <source>
        <dbReference type="EMBL" id="KAH9628533.1"/>
    </source>
</evidence>
<dbReference type="Proteomes" id="UP000814243">
    <property type="component" value="Unassembled WGS sequence"/>
</dbReference>
<evidence type="ECO:0008006" key="4">
    <source>
        <dbReference type="Google" id="ProtNLM"/>
    </source>
</evidence>
<comment type="caution">
    <text evidence="2">The sequence shown here is derived from an EMBL/GenBank/DDBJ whole genome shotgun (WGS) entry which is preliminary data.</text>
</comment>
<dbReference type="AlphaFoldDB" id="A0A922S984"/>
<dbReference type="EMBL" id="JACEFF010000907">
    <property type="protein sequence ID" value="KAH9628533.1"/>
    <property type="molecule type" value="Genomic_DNA"/>
</dbReference>
<organism evidence="2 3">
    <name type="scientific">Spodoptera exigua</name>
    <name type="common">Beet armyworm</name>
    <name type="synonym">Noctua fulgens</name>
    <dbReference type="NCBI Taxonomy" id="7107"/>
    <lineage>
        <taxon>Eukaryota</taxon>
        <taxon>Metazoa</taxon>
        <taxon>Ecdysozoa</taxon>
        <taxon>Arthropoda</taxon>
        <taxon>Hexapoda</taxon>
        <taxon>Insecta</taxon>
        <taxon>Pterygota</taxon>
        <taxon>Neoptera</taxon>
        <taxon>Endopterygota</taxon>
        <taxon>Lepidoptera</taxon>
        <taxon>Glossata</taxon>
        <taxon>Ditrysia</taxon>
        <taxon>Noctuoidea</taxon>
        <taxon>Noctuidae</taxon>
        <taxon>Amphipyrinae</taxon>
        <taxon>Spodoptera</taxon>
    </lineage>
</organism>
<gene>
    <name evidence="2" type="ORF">HF086_001140</name>
</gene>
<accession>A0A922S984</accession>
<sequence>MSSIGVRNMVLFVQKYKFEPCHIYNMDESGFTTVPNKAPKVLSSKGKPITNVLVVCAMSASGNYVPPAFIFPRKRMKAKLLDGAPANSIGFVTESV</sequence>
<proteinExistence type="predicted"/>
<name>A0A922S984_SPOEX</name>
<keyword evidence="1" id="KW-0472">Membrane</keyword>